<dbReference type="EMBL" id="JBHUMV010000009">
    <property type="protein sequence ID" value="MFD2756211.1"/>
    <property type="molecule type" value="Genomic_DNA"/>
</dbReference>
<protein>
    <submittedName>
        <fullName evidence="2">Uncharacterized protein</fullName>
    </submittedName>
</protein>
<feature type="transmembrane region" description="Helical" evidence="1">
    <location>
        <begin position="12"/>
        <end position="36"/>
    </location>
</feature>
<organism evidence="2 3">
    <name type="scientific">Comamonas terrae</name>
    <dbReference type="NCBI Taxonomy" id="673548"/>
    <lineage>
        <taxon>Bacteria</taxon>
        <taxon>Pseudomonadati</taxon>
        <taxon>Pseudomonadota</taxon>
        <taxon>Betaproteobacteria</taxon>
        <taxon>Burkholderiales</taxon>
        <taxon>Comamonadaceae</taxon>
        <taxon>Comamonas</taxon>
    </lineage>
</organism>
<comment type="caution">
    <text evidence="2">The sequence shown here is derived from an EMBL/GenBank/DDBJ whole genome shotgun (WGS) entry which is preliminary data.</text>
</comment>
<keyword evidence="1" id="KW-0812">Transmembrane</keyword>
<dbReference type="RefSeq" id="WP_176573168.1">
    <property type="nucleotide sequence ID" value="NZ_BCNT01000020.1"/>
</dbReference>
<reference evidence="3" key="1">
    <citation type="journal article" date="2019" name="Int. J. Syst. Evol. Microbiol.">
        <title>The Global Catalogue of Microorganisms (GCM) 10K type strain sequencing project: providing services to taxonomists for standard genome sequencing and annotation.</title>
        <authorList>
            <consortium name="The Broad Institute Genomics Platform"/>
            <consortium name="The Broad Institute Genome Sequencing Center for Infectious Disease"/>
            <person name="Wu L."/>
            <person name="Ma J."/>
        </authorList>
    </citation>
    <scope>NUCLEOTIDE SEQUENCE [LARGE SCALE GENOMIC DNA]</scope>
    <source>
        <strain evidence="3">TISTR 1906</strain>
    </source>
</reference>
<proteinExistence type="predicted"/>
<keyword evidence="1" id="KW-1133">Transmembrane helix</keyword>
<name>A0ABW5URI7_9BURK</name>
<feature type="transmembrane region" description="Helical" evidence="1">
    <location>
        <begin position="48"/>
        <end position="70"/>
    </location>
</feature>
<evidence type="ECO:0000313" key="3">
    <source>
        <dbReference type="Proteomes" id="UP001597463"/>
    </source>
</evidence>
<feature type="transmembrane region" description="Helical" evidence="1">
    <location>
        <begin position="76"/>
        <end position="100"/>
    </location>
</feature>
<dbReference type="Proteomes" id="UP001597463">
    <property type="component" value="Unassembled WGS sequence"/>
</dbReference>
<keyword evidence="3" id="KW-1185">Reference proteome</keyword>
<evidence type="ECO:0000256" key="1">
    <source>
        <dbReference type="SAM" id="Phobius"/>
    </source>
</evidence>
<keyword evidence="1" id="KW-0472">Membrane</keyword>
<accession>A0ABW5URI7</accession>
<evidence type="ECO:0000313" key="2">
    <source>
        <dbReference type="EMBL" id="MFD2756211.1"/>
    </source>
</evidence>
<gene>
    <name evidence="2" type="ORF">ACFSW6_19235</name>
</gene>
<sequence>MEPTTSTGAAGVAGWKLIGGLAGLGVMGAGLAAIVVMCASTPRDPKEWAVGLISTVVASVAGGAAVVQYLGIQHWALNPFGLMALLGLCFTCGLPGWALVRWTFNAIRKREGLGIDDIAKEVKNGL</sequence>